<sequence length="431" mass="49997">MDYISTKDLYFNFTQFFKVYTKDDPFLPSQEHIGKFINQKDVKAFLDLLVGQYNLKETKNNTNYPFSTEEFREYFKHTLWMLPGVKEAKALADLLKKHEIFSLFEIINVAGDGDEKADRLEKKHLDNLNAHIGNDPSKTRTITLSCGRLTTGVTVRPWTGVFMLYGGQNTSAISYLQTIFRVQSPWQVNGFIKEQAYVFDFSPDRALKIVYDMASNKTANLLNNNRSNDKLVEENITKFLKFCPVIAIKGSIMKNADVKYILSEIKRSLINRVASNSFDDDRIFSKENIEFDLDLELITRIGNTISKSSIRNKPKTSIVINQNNISENETVNSLEIIKHPKTEEEKARNQRLKEIRNSKLVLRSIAVRFPLMFYGKDDYLDENFDLSNLTELIKDDFWEEFMPKGVTKQNFKEIKYYFDKTVFIGAGNNIR</sequence>
<proteinExistence type="predicted"/>
<dbReference type="EMBL" id="ADNC01000007">
    <property type="protein sequence ID" value="EFF41696.1"/>
    <property type="molecule type" value="Genomic_DNA"/>
</dbReference>
<name>D4XVK0_9BACT</name>
<comment type="caution">
    <text evidence="1">The sequence shown here is derived from an EMBL/GenBank/DDBJ whole genome shotgun (WGS) entry which is preliminary data.</text>
</comment>
<dbReference type="RefSeq" id="WP_005683406.1">
    <property type="nucleotide sequence ID" value="NZ_ADNC01000007.1"/>
</dbReference>
<evidence type="ECO:0000313" key="1">
    <source>
        <dbReference type="EMBL" id="EFF41696.1"/>
    </source>
</evidence>
<evidence type="ECO:0000313" key="2">
    <source>
        <dbReference type="Proteomes" id="UP000004757"/>
    </source>
</evidence>
<dbReference type="Proteomes" id="UP000004757">
    <property type="component" value="Unassembled WGS sequence"/>
</dbReference>
<reference evidence="1 2" key="1">
    <citation type="submission" date="2010-03" db="EMBL/GenBank/DDBJ databases">
        <authorList>
            <person name="Glass J.I."/>
            <person name="Benders G.A."/>
            <person name="Durkin A.S."/>
            <person name="Farmerie W.G."/>
            <person name="Hlavinka K."/>
            <person name="Hostetler J."/>
            <person name="Jackson J."/>
            <person name="May M.A."/>
            <person name="Miller R.H."/>
            <person name="Paralanov V."/>
            <person name="Radune D."/>
            <person name="Szczypinski B."/>
            <person name="Brown D.R."/>
        </authorList>
    </citation>
    <scope>NUCLEOTIDE SEQUENCE [LARGE SCALE GENOMIC DNA]</scope>
    <source>
        <strain evidence="1 2">A21JP2</strain>
    </source>
</reference>
<dbReference type="OrthoDB" id="9813673at2"/>
<accession>D4XVK0</accession>
<organism evidence="1 2">
    <name type="scientific">Mycoplasmopsis alligatoris A21JP2</name>
    <dbReference type="NCBI Taxonomy" id="747682"/>
    <lineage>
        <taxon>Bacteria</taxon>
        <taxon>Bacillati</taxon>
        <taxon>Mycoplasmatota</taxon>
        <taxon>Mycoplasmoidales</taxon>
        <taxon>Metamycoplasmataceae</taxon>
        <taxon>Mycoplasmopsis</taxon>
    </lineage>
</organism>
<dbReference type="AlphaFoldDB" id="D4XVK0"/>
<gene>
    <name evidence="1" type="ORF">MALL_0579</name>
</gene>
<dbReference type="eggNOG" id="COG1061">
    <property type="taxonomic scope" value="Bacteria"/>
</dbReference>
<protein>
    <submittedName>
        <fullName evidence="1">Conserved domain protein</fullName>
    </submittedName>
</protein>
<dbReference type="STRING" id="747682.MALL_0579"/>
<keyword evidence="2" id="KW-1185">Reference proteome</keyword>